<dbReference type="GO" id="GO:0009401">
    <property type="term" value="P:phosphoenolpyruvate-dependent sugar phosphotransferase system"/>
    <property type="evidence" value="ECO:0007669"/>
    <property type="project" value="UniProtKB-KW"/>
</dbReference>
<dbReference type="PANTHER" id="PTHR33705">
    <property type="entry name" value="PHOSPHOCARRIER PROTEIN HPR"/>
    <property type="match status" value="1"/>
</dbReference>
<proteinExistence type="predicted"/>
<evidence type="ECO:0000313" key="10">
    <source>
        <dbReference type="EMBL" id="KIS35835.1"/>
    </source>
</evidence>
<keyword evidence="5" id="KW-0963">Cytoplasm</keyword>
<keyword evidence="4" id="KW-0813">Transport</keyword>
<dbReference type="GO" id="GO:0005737">
    <property type="term" value="C:cytoplasm"/>
    <property type="evidence" value="ECO:0007669"/>
    <property type="project" value="UniProtKB-SubCell"/>
</dbReference>
<dbReference type="InterPro" id="IPR035895">
    <property type="entry name" value="HPr-like_sf"/>
</dbReference>
<dbReference type="PROSITE" id="PS51350">
    <property type="entry name" value="PTS_HPR_DOM"/>
    <property type="match status" value="1"/>
</dbReference>
<evidence type="ECO:0000256" key="2">
    <source>
        <dbReference type="ARBA" id="ARBA00004496"/>
    </source>
</evidence>
<dbReference type="PROSITE" id="PS00369">
    <property type="entry name" value="PTS_HPR_HIS"/>
    <property type="match status" value="1"/>
</dbReference>
<dbReference type="InterPro" id="IPR001020">
    <property type="entry name" value="PTS_HPr_His_P_site"/>
</dbReference>
<keyword evidence="10" id="KW-0808">Transferase</keyword>
<evidence type="ECO:0000256" key="6">
    <source>
        <dbReference type="ARBA" id="ARBA00022597"/>
    </source>
</evidence>
<comment type="subcellular location">
    <subcellularLocation>
        <location evidence="2">Cytoplasm</location>
    </subcellularLocation>
</comment>
<dbReference type="AlphaFoldDB" id="A0A158SY91"/>
<name>A0A158SY91_HAEIF</name>
<evidence type="ECO:0000256" key="3">
    <source>
        <dbReference type="ARBA" id="ARBA00020422"/>
    </source>
</evidence>
<dbReference type="Gene3D" id="3.30.1340.10">
    <property type="entry name" value="HPr-like"/>
    <property type="match status" value="1"/>
</dbReference>
<dbReference type="Pfam" id="PF00381">
    <property type="entry name" value="PTS-HPr"/>
    <property type="match status" value="1"/>
</dbReference>
<keyword evidence="6" id="KW-0762">Sugar transport</keyword>
<keyword evidence="7" id="KW-0598">Phosphotransferase system</keyword>
<evidence type="ECO:0000256" key="4">
    <source>
        <dbReference type="ARBA" id="ARBA00022448"/>
    </source>
</evidence>
<dbReference type="PATRIC" id="fig|727.582.peg.1327"/>
<dbReference type="Proteomes" id="UP000050700">
    <property type="component" value="Unassembled WGS sequence"/>
</dbReference>
<dbReference type="PANTHER" id="PTHR33705:SF1">
    <property type="entry name" value="PHOSPHOCARRIER PROTEIN HPR"/>
    <property type="match status" value="1"/>
</dbReference>
<accession>A0A158SY91</accession>
<dbReference type="InterPro" id="IPR002114">
    <property type="entry name" value="PTS_HPr_Ser_P_site"/>
</dbReference>
<evidence type="ECO:0000256" key="5">
    <source>
        <dbReference type="ARBA" id="ARBA00022490"/>
    </source>
</evidence>
<dbReference type="PRINTS" id="PR00107">
    <property type="entry name" value="PHOSPHOCPHPR"/>
</dbReference>
<evidence type="ECO:0000256" key="8">
    <source>
        <dbReference type="ARBA" id="ARBA00033055"/>
    </source>
</evidence>
<dbReference type="InterPro" id="IPR000032">
    <property type="entry name" value="HPr-like"/>
</dbReference>
<evidence type="ECO:0000256" key="7">
    <source>
        <dbReference type="ARBA" id="ARBA00022683"/>
    </source>
</evidence>
<organism evidence="10 11">
    <name type="scientific">Haemophilus influenzae</name>
    <dbReference type="NCBI Taxonomy" id="727"/>
    <lineage>
        <taxon>Bacteria</taxon>
        <taxon>Pseudomonadati</taxon>
        <taxon>Pseudomonadota</taxon>
        <taxon>Gammaproteobacteria</taxon>
        <taxon>Pasteurellales</taxon>
        <taxon>Pasteurellaceae</taxon>
        <taxon>Haemophilus</taxon>
    </lineage>
</organism>
<protein>
    <recommendedName>
        <fullName evidence="3">Phosphocarrier protein HPr</fullName>
    </recommendedName>
    <alternativeName>
        <fullName evidence="8">Histidine-containing protein</fullName>
    </alternativeName>
</protein>
<reference evidence="10 11" key="1">
    <citation type="submission" date="2014-05" db="EMBL/GenBank/DDBJ databases">
        <title>Methylome analysis of the phasevarions of Haemophilus influenzae.</title>
        <authorList>
            <person name="Atack J.M."/>
            <person name="Fox K.L."/>
            <person name="Power P.M."/>
            <person name="Clark T."/>
            <person name="Jurcisek J."/>
            <person name="Korlach J."/>
            <person name="Bakaletz L.O."/>
            <person name="Jennings M.P."/>
        </authorList>
    </citation>
    <scope>NUCLEOTIDE SEQUENCE [LARGE SCALE GENOMIC DNA]</scope>
    <source>
        <strain evidence="10 11">1209</strain>
    </source>
</reference>
<dbReference type="NCBIfam" id="TIGR01003">
    <property type="entry name" value="PTS_HPr_family"/>
    <property type="match status" value="1"/>
</dbReference>
<feature type="domain" description="HPr" evidence="9">
    <location>
        <begin position="8"/>
        <end position="92"/>
    </location>
</feature>
<evidence type="ECO:0000259" key="9">
    <source>
        <dbReference type="PROSITE" id="PS51350"/>
    </source>
</evidence>
<dbReference type="InterPro" id="IPR050399">
    <property type="entry name" value="HPr"/>
</dbReference>
<evidence type="ECO:0000313" key="11">
    <source>
        <dbReference type="Proteomes" id="UP000050700"/>
    </source>
</evidence>
<dbReference type="GO" id="GO:0016740">
    <property type="term" value="F:transferase activity"/>
    <property type="evidence" value="ECO:0007669"/>
    <property type="project" value="UniProtKB-KW"/>
</dbReference>
<comment type="caution">
    <text evidence="10">The sequence shown here is derived from an EMBL/GenBank/DDBJ whole genome shotgun (WGS) entry which is preliminary data.</text>
</comment>
<gene>
    <name evidence="10" type="primary">ptsH</name>
    <name evidence="10" type="ORF">NTHI1209_01447</name>
</gene>
<dbReference type="SUPFAM" id="SSF55594">
    <property type="entry name" value="HPr-like"/>
    <property type="match status" value="1"/>
</dbReference>
<dbReference type="CDD" id="cd00367">
    <property type="entry name" value="PTS-HPr_like"/>
    <property type="match status" value="1"/>
</dbReference>
<dbReference type="EMBL" id="JMQP01000002">
    <property type="protein sequence ID" value="KIS35835.1"/>
    <property type="molecule type" value="Genomic_DNA"/>
</dbReference>
<comment type="function">
    <text evidence="1">General (non sugar-specific) component of the phosphoenolpyruvate-dependent sugar phosphotransferase system (sugar PTS). This major carbohydrate active-transport system catalyzes the phosphorylation of incoming sugar substrates concomitantly with their translocation across the cell membrane. The phosphoryl group from phosphoenolpyruvate (PEP) is transferred to the phosphoryl carrier protein HPr by enzyme I. Phospho-HPr then transfers it to the PTS EIIA domain.</text>
</comment>
<sequence>MISRGSIMYSKDVAIIASNGLHTRPAAQFVKEAKAFSSEITVTSGGKSASAKSLFKLQTLALTQGTILTISADGEDEQQAVEYLVALIPTLE</sequence>
<evidence type="ECO:0000256" key="1">
    <source>
        <dbReference type="ARBA" id="ARBA00003681"/>
    </source>
</evidence>
<dbReference type="PROSITE" id="PS00589">
    <property type="entry name" value="PTS_HPR_SER"/>
    <property type="match status" value="1"/>
</dbReference>